<dbReference type="Proteomes" id="UP000326570">
    <property type="component" value="Unassembled WGS sequence"/>
</dbReference>
<comment type="caution">
    <text evidence="2">The sequence shown here is derived from an EMBL/GenBank/DDBJ whole genome shotgun (WGS) entry which is preliminary data.</text>
</comment>
<evidence type="ECO:0000313" key="2">
    <source>
        <dbReference type="EMBL" id="KAA9324904.1"/>
    </source>
</evidence>
<feature type="transmembrane region" description="Helical" evidence="1">
    <location>
        <begin position="20"/>
        <end position="42"/>
    </location>
</feature>
<keyword evidence="1" id="KW-0472">Membrane</keyword>
<dbReference type="EMBL" id="VTWT01000016">
    <property type="protein sequence ID" value="KAA9324904.1"/>
    <property type="molecule type" value="Genomic_DNA"/>
</dbReference>
<gene>
    <name evidence="2" type="ORF">F0P94_19455</name>
</gene>
<sequence>MVKLKGCLKGALQASSLLEVVVAMVAVSVLITISFLCFFNLVTSKGSFESLKVRLLLEKVLNDTKRNKDYLDEDLVLNGILIRKRITNYKEIDNLLLLKVEGEVKGDSTSLYLEELVYE</sequence>
<evidence type="ECO:0000256" key="1">
    <source>
        <dbReference type="SAM" id="Phobius"/>
    </source>
</evidence>
<name>A0A5N1IJR7_9BACT</name>
<dbReference type="RefSeq" id="WP_150906235.1">
    <property type="nucleotide sequence ID" value="NZ_VTWT01000016.1"/>
</dbReference>
<proteinExistence type="predicted"/>
<keyword evidence="1" id="KW-1133">Transmembrane helix</keyword>
<protein>
    <submittedName>
        <fullName evidence="2">Uncharacterized protein</fullName>
    </submittedName>
</protein>
<keyword evidence="1" id="KW-0812">Transmembrane</keyword>
<keyword evidence="3" id="KW-1185">Reference proteome</keyword>
<accession>A0A5N1IJR7</accession>
<organism evidence="2 3">
    <name type="scientific">Adhaeribacter soli</name>
    <dbReference type="NCBI Taxonomy" id="2607655"/>
    <lineage>
        <taxon>Bacteria</taxon>
        <taxon>Pseudomonadati</taxon>
        <taxon>Bacteroidota</taxon>
        <taxon>Cytophagia</taxon>
        <taxon>Cytophagales</taxon>
        <taxon>Hymenobacteraceae</taxon>
        <taxon>Adhaeribacter</taxon>
    </lineage>
</organism>
<reference evidence="2 3" key="1">
    <citation type="submission" date="2019-09" db="EMBL/GenBank/DDBJ databases">
        <title>Genome sequence of Adhaeribacter sp. M2.</title>
        <authorList>
            <person name="Srinivasan S."/>
        </authorList>
    </citation>
    <scope>NUCLEOTIDE SEQUENCE [LARGE SCALE GENOMIC DNA]</scope>
    <source>
        <strain evidence="2 3">M2</strain>
    </source>
</reference>
<evidence type="ECO:0000313" key="3">
    <source>
        <dbReference type="Proteomes" id="UP000326570"/>
    </source>
</evidence>
<dbReference type="AlphaFoldDB" id="A0A5N1IJR7"/>